<proteinExistence type="predicted"/>
<protein>
    <submittedName>
        <fullName evidence="2">Uncharacterized protein</fullName>
    </submittedName>
</protein>
<evidence type="ECO:0000313" key="2">
    <source>
        <dbReference type="EMBL" id="CEK98718.1"/>
    </source>
</evidence>
<name>A0A0B7C0G7_9EUPU</name>
<dbReference type="AlphaFoldDB" id="A0A0B7C0G7"/>
<gene>
    <name evidence="2" type="primary">ORF219418</name>
</gene>
<feature type="non-terminal residue" evidence="2">
    <location>
        <position position="95"/>
    </location>
</feature>
<sequence>MHLSELARMGQILPATLPAELMPAKVRSGSITSPPLSATMPGPQKDSFGDLLSSVGMPMHASPAIQPEEIEEQVTFEDKRKENFDKGQAELERRS</sequence>
<evidence type="ECO:0000256" key="1">
    <source>
        <dbReference type="SAM" id="MobiDB-lite"/>
    </source>
</evidence>
<accession>A0A0B7C0G7</accession>
<organism evidence="2">
    <name type="scientific">Arion vulgaris</name>
    <dbReference type="NCBI Taxonomy" id="1028688"/>
    <lineage>
        <taxon>Eukaryota</taxon>
        <taxon>Metazoa</taxon>
        <taxon>Spiralia</taxon>
        <taxon>Lophotrochozoa</taxon>
        <taxon>Mollusca</taxon>
        <taxon>Gastropoda</taxon>
        <taxon>Heterobranchia</taxon>
        <taxon>Euthyneura</taxon>
        <taxon>Panpulmonata</taxon>
        <taxon>Eupulmonata</taxon>
        <taxon>Stylommatophora</taxon>
        <taxon>Helicina</taxon>
        <taxon>Arionoidea</taxon>
        <taxon>Arionidae</taxon>
        <taxon>Arion</taxon>
    </lineage>
</organism>
<feature type="region of interest" description="Disordered" evidence="1">
    <location>
        <begin position="28"/>
        <end position="68"/>
    </location>
</feature>
<dbReference type="EMBL" id="HACG01051847">
    <property type="protein sequence ID" value="CEK98718.1"/>
    <property type="molecule type" value="Transcribed_RNA"/>
</dbReference>
<reference evidence="2" key="1">
    <citation type="submission" date="2014-12" db="EMBL/GenBank/DDBJ databases">
        <title>Insight into the proteome of Arion vulgaris.</title>
        <authorList>
            <person name="Aradska J."/>
            <person name="Bulat T."/>
            <person name="Smidak R."/>
            <person name="Sarate P."/>
            <person name="Gangsoo J."/>
            <person name="Sialana F."/>
            <person name="Bilban M."/>
            <person name="Lubec G."/>
        </authorList>
    </citation>
    <scope>NUCLEOTIDE SEQUENCE</scope>
    <source>
        <tissue evidence="2">Skin</tissue>
    </source>
</reference>